<proteinExistence type="predicted"/>
<name>A0A1T4TJI4_9BACT</name>
<evidence type="ECO:0000256" key="1">
    <source>
        <dbReference type="ARBA" id="ARBA00022670"/>
    </source>
</evidence>
<evidence type="ECO:0000259" key="5">
    <source>
        <dbReference type="Pfam" id="PF00930"/>
    </source>
</evidence>
<keyword evidence="3" id="KW-0732">Signal</keyword>
<dbReference type="OrthoDB" id="9812921at2"/>
<dbReference type="InterPro" id="IPR029058">
    <property type="entry name" value="AB_hydrolase_fold"/>
</dbReference>
<dbReference type="GO" id="GO:0004177">
    <property type="term" value="F:aminopeptidase activity"/>
    <property type="evidence" value="ECO:0007669"/>
    <property type="project" value="UniProtKB-KW"/>
</dbReference>
<evidence type="ECO:0000259" key="4">
    <source>
        <dbReference type="Pfam" id="PF00326"/>
    </source>
</evidence>
<feature type="chain" id="PRO_5012572119" evidence="3">
    <location>
        <begin position="20"/>
        <end position="789"/>
    </location>
</feature>
<accession>A0A1T4TJI4</accession>
<dbReference type="RefSeq" id="WP_078671999.1">
    <property type="nucleotide sequence ID" value="NZ_FUWZ01000005.1"/>
</dbReference>
<dbReference type="GO" id="GO:0004252">
    <property type="term" value="F:serine-type endopeptidase activity"/>
    <property type="evidence" value="ECO:0007669"/>
    <property type="project" value="InterPro"/>
</dbReference>
<dbReference type="SUPFAM" id="SSF82171">
    <property type="entry name" value="DPP6 N-terminal domain-like"/>
    <property type="match status" value="1"/>
</dbReference>
<dbReference type="InterPro" id="IPR001375">
    <property type="entry name" value="Peptidase_S9_cat"/>
</dbReference>
<dbReference type="InterPro" id="IPR002469">
    <property type="entry name" value="Peptidase_S9B_N"/>
</dbReference>
<sequence>MTKWVLPAIIFLSANSLYAQQPGPLTVEKIMRDPKWIGTSPDNLFWGTDNQTVYFSWNPDQQMADSLYAAGIKNHTPVKTNAADRGLITARSRGWYNTDRTLLTYSYGGDVYLMEIKSGKTIRVTQTAAAEVNPEFSFSGRQIVYAQNRDLFAWDRATGVTTQLTSFTPGNKPAAEKDELQKGNDQEKYLKAQQLELLAVVRDQKAKRDALTAFNKQNDAKPLRKLYLGDRKLSAVQISPDGRYITYKLYKEGDGKNTIVPEFVTATGFTTDIHSREKVGAPQGIQESFIYDRERDTVLPIVLKDLPGIKDLPDYSKDYPGRDSAKVRPVAVSGIIWSEKGTHAVADIRSDDNKDRWIVLLDLSTGKVKSLNRQRDEAWIGGPGISGWQISSGLGWIDENTCWYQSEATGYSHLYTTQVLTGQTEQLTKGHYEIQEATLSNDKKHFYIITNEVHPGEQQFYRISVTGGKAERITTMEGAHEVSISPDQKWIAYRYSYSTKPWELYLQPNSPGSKPVQITHLAQSAEFKAYPWRDPQVITFTARDNQPVYARLYTPDPAKRNGAAVIFVHGAGYLQNAHKWWSSYFREYMFHNLLTDKGYTVLDVDYRGSAGYGRNWRTGIYRYMGGKDLDDEVDAAKYLAEKLQVDAGRIGIYGGSYGGFMTLMAMFTKPGVFAAGAALRSVTDWAHYNHGYTSNILNEPFTDSIAYRRSSPIYFAEGLKGKLLMCHGMVDTNVHFQDIVRLSQRLIELGKDNWELAVYPVEDHGFTTPSSWTDEYKRILHLFDNTLLK</sequence>
<dbReference type="Gene3D" id="2.140.10.30">
    <property type="entry name" value="Dipeptidylpeptidase IV, N-terminal domain"/>
    <property type="match status" value="2"/>
</dbReference>
<dbReference type="SUPFAM" id="SSF53474">
    <property type="entry name" value="alpha/beta-Hydrolases"/>
    <property type="match status" value="1"/>
</dbReference>
<dbReference type="PANTHER" id="PTHR11731:SF193">
    <property type="entry name" value="DIPEPTIDYL PEPTIDASE 9"/>
    <property type="match status" value="1"/>
</dbReference>
<evidence type="ECO:0000313" key="7">
    <source>
        <dbReference type="Proteomes" id="UP000190367"/>
    </source>
</evidence>
<dbReference type="InterPro" id="IPR002471">
    <property type="entry name" value="Pept_S9_AS"/>
</dbReference>
<gene>
    <name evidence="6" type="ORF">SAMN04488128_105188</name>
</gene>
<dbReference type="Proteomes" id="UP000190367">
    <property type="component" value="Unassembled WGS sequence"/>
</dbReference>
<evidence type="ECO:0000256" key="3">
    <source>
        <dbReference type="SAM" id="SignalP"/>
    </source>
</evidence>
<protein>
    <submittedName>
        <fullName evidence="6">Dipeptidyl aminopeptidase/acylaminoacyl peptidase</fullName>
    </submittedName>
</protein>
<dbReference type="PANTHER" id="PTHR11731">
    <property type="entry name" value="PROTEASE FAMILY S9B,C DIPEPTIDYL-PEPTIDASE IV-RELATED"/>
    <property type="match status" value="1"/>
</dbReference>
<keyword evidence="6" id="KW-0031">Aminopeptidase</keyword>
<dbReference type="Gene3D" id="3.40.50.1820">
    <property type="entry name" value="alpha/beta hydrolase"/>
    <property type="match status" value="1"/>
</dbReference>
<dbReference type="AlphaFoldDB" id="A0A1T4TJI4"/>
<dbReference type="InterPro" id="IPR050278">
    <property type="entry name" value="Serine_Prot_S9B/DPPIV"/>
</dbReference>
<evidence type="ECO:0000313" key="6">
    <source>
        <dbReference type="EMBL" id="SKA40431.1"/>
    </source>
</evidence>
<feature type="domain" description="Dipeptidylpeptidase IV N-terminal" evidence="5">
    <location>
        <begin position="332"/>
        <end position="502"/>
    </location>
</feature>
<dbReference type="GO" id="GO:0008239">
    <property type="term" value="F:dipeptidyl-peptidase activity"/>
    <property type="evidence" value="ECO:0007669"/>
    <property type="project" value="TreeGrafter"/>
</dbReference>
<feature type="domain" description="Dipeptidylpeptidase IV N-terminal" evidence="5">
    <location>
        <begin position="104"/>
        <end position="166"/>
    </location>
</feature>
<feature type="signal peptide" evidence="3">
    <location>
        <begin position="1"/>
        <end position="19"/>
    </location>
</feature>
<feature type="domain" description="Peptidase S9 prolyl oligopeptidase catalytic" evidence="4">
    <location>
        <begin position="592"/>
        <end position="787"/>
    </location>
</feature>
<dbReference type="Pfam" id="PF00326">
    <property type="entry name" value="Peptidase_S9"/>
    <property type="match status" value="1"/>
</dbReference>
<dbReference type="PROSITE" id="PS00708">
    <property type="entry name" value="PRO_ENDOPEP_SER"/>
    <property type="match status" value="1"/>
</dbReference>
<keyword evidence="1" id="KW-0645">Protease</keyword>
<dbReference type="EMBL" id="FUWZ01000005">
    <property type="protein sequence ID" value="SKA40431.1"/>
    <property type="molecule type" value="Genomic_DNA"/>
</dbReference>
<keyword evidence="2" id="KW-0378">Hydrolase</keyword>
<evidence type="ECO:0000256" key="2">
    <source>
        <dbReference type="ARBA" id="ARBA00022801"/>
    </source>
</evidence>
<dbReference type="STRING" id="634771.SAMN04488128_105188"/>
<dbReference type="Pfam" id="PF00930">
    <property type="entry name" value="DPPIV_N"/>
    <property type="match status" value="2"/>
</dbReference>
<dbReference type="GO" id="GO:0006508">
    <property type="term" value="P:proteolysis"/>
    <property type="evidence" value="ECO:0007669"/>
    <property type="project" value="UniProtKB-KW"/>
</dbReference>
<keyword evidence="7" id="KW-1185">Reference proteome</keyword>
<reference evidence="7" key="1">
    <citation type="submission" date="2017-02" db="EMBL/GenBank/DDBJ databases">
        <authorList>
            <person name="Varghese N."/>
            <person name="Submissions S."/>
        </authorList>
    </citation>
    <scope>NUCLEOTIDE SEQUENCE [LARGE SCALE GENOMIC DNA]</scope>
    <source>
        <strain evidence="7">DSM 22224</strain>
    </source>
</reference>
<organism evidence="6 7">
    <name type="scientific">Chitinophaga eiseniae</name>
    <dbReference type="NCBI Taxonomy" id="634771"/>
    <lineage>
        <taxon>Bacteria</taxon>
        <taxon>Pseudomonadati</taxon>
        <taxon>Bacteroidota</taxon>
        <taxon>Chitinophagia</taxon>
        <taxon>Chitinophagales</taxon>
        <taxon>Chitinophagaceae</taxon>
        <taxon>Chitinophaga</taxon>
    </lineage>
</organism>